<dbReference type="SUPFAM" id="SSF81321">
    <property type="entry name" value="Family A G protein-coupled receptor-like"/>
    <property type="match status" value="1"/>
</dbReference>
<feature type="transmembrane region" description="Helical" evidence="12">
    <location>
        <begin position="196"/>
        <end position="218"/>
    </location>
</feature>
<dbReference type="InterPro" id="IPR000276">
    <property type="entry name" value="GPCR_Rhodpsn"/>
</dbReference>
<evidence type="ECO:0000256" key="8">
    <source>
        <dbReference type="ARBA" id="ARBA00023170"/>
    </source>
</evidence>
<keyword evidence="8 10" id="KW-0675">Receptor</keyword>
<reference evidence="14" key="2">
    <citation type="submission" date="2025-08" db="UniProtKB">
        <authorList>
            <consortium name="Ensembl"/>
        </authorList>
    </citation>
    <scope>IDENTIFICATION</scope>
</reference>
<keyword evidence="6 12" id="KW-0472">Membrane</keyword>
<evidence type="ECO:0000256" key="9">
    <source>
        <dbReference type="ARBA" id="ARBA00023224"/>
    </source>
</evidence>
<dbReference type="PRINTS" id="PR01157">
    <property type="entry name" value="P2YPURNOCPTR"/>
</dbReference>
<dbReference type="PROSITE" id="PS00237">
    <property type="entry name" value="G_PROTEIN_RECEP_F1_1"/>
    <property type="match status" value="1"/>
</dbReference>
<dbReference type="PANTHER" id="PTHR24233:SF10">
    <property type="entry name" value="P2Y PURINOCEPTOR 13"/>
    <property type="match status" value="1"/>
</dbReference>
<evidence type="ECO:0000256" key="3">
    <source>
        <dbReference type="ARBA" id="ARBA00022692"/>
    </source>
</evidence>
<evidence type="ECO:0000256" key="6">
    <source>
        <dbReference type="ARBA" id="ARBA00023136"/>
    </source>
</evidence>
<evidence type="ECO:0000256" key="7">
    <source>
        <dbReference type="ARBA" id="ARBA00023157"/>
    </source>
</evidence>
<dbReference type="GO" id="GO:0045028">
    <property type="term" value="F:G protein-coupled purinergic nucleotide receptor activity"/>
    <property type="evidence" value="ECO:0007669"/>
    <property type="project" value="InterPro"/>
</dbReference>
<evidence type="ECO:0000256" key="12">
    <source>
        <dbReference type="SAM" id="Phobius"/>
    </source>
</evidence>
<evidence type="ECO:0000256" key="5">
    <source>
        <dbReference type="ARBA" id="ARBA00023040"/>
    </source>
</evidence>
<dbReference type="PRINTS" id="PR00237">
    <property type="entry name" value="GPCRRHODOPSN"/>
</dbReference>
<organism evidence="14 15">
    <name type="scientific">Cynoglossus semilaevis</name>
    <name type="common">Tongue sole</name>
    <dbReference type="NCBI Taxonomy" id="244447"/>
    <lineage>
        <taxon>Eukaryota</taxon>
        <taxon>Metazoa</taxon>
        <taxon>Chordata</taxon>
        <taxon>Craniata</taxon>
        <taxon>Vertebrata</taxon>
        <taxon>Euteleostomi</taxon>
        <taxon>Actinopterygii</taxon>
        <taxon>Neopterygii</taxon>
        <taxon>Teleostei</taxon>
        <taxon>Neoteleostei</taxon>
        <taxon>Acanthomorphata</taxon>
        <taxon>Carangaria</taxon>
        <taxon>Pleuronectiformes</taxon>
        <taxon>Pleuronectoidei</taxon>
        <taxon>Cynoglossidae</taxon>
        <taxon>Cynoglossinae</taxon>
        <taxon>Cynoglossus</taxon>
    </lineage>
</organism>
<keyword evidence="3 10" id="KW-0812">Transmembrane</keyword>
<protein>
    <submittedName>
        <fullName evidence="14">Purinergic receptor P2Y13</fullName>
    </submittedName>
</protein>
<keyword evidence="9 10" id="KW-0807">Transducer</keyword>
<evidence type="ECO:0000256" key="11">
    <source>
        <dbReference type="SAM" id="MobiDB-lite"/>
    </source>
</evidence>
<keyword evidence="5 10" id="KW-0297">G-protein coupled receptor</keyword>
<accession>A0A3P8VLD7</accession>
<dbReference type="OMA" id="VVCYICI"/>
<keyword evidence="4 12" id="KW-1133">Transmembrane helix</keyword>
<dbReference type="AlphaFoldDB" id="A0A3P8VLD7"/>
<evidence type="ECO:0000259" key="13">
    <source>
        <dbReference type="PROSITE" id="PS50262"/>
    </source>
</evidence>
<dbReference type="Pfam" id="PF00001">
    <property type="entry name" value="7tm_1"/>
    <property type="match status" value="1"/>
</dbReference>
<evidence type="ECO:0000256" key="1">
    <source>
        <dbReference type="ARBA" id="ARBA00004651"/>
    </source>
</evidence>
<evidence type="ECO:0000256" key="4">
    <source>
        <dbReference type="ARBA" id="ARBA00022989"/>
    </source>
</evidence>
<dbReference type="Proteomes" id="UP000265120">
    <property type="component" value="Chromosome 4"/>
</dbReference>
<dbReference type="PROSITE" id="PS50262">
    <property type="entry name" value="G_PROTEIN_RECEP_F1_2"/>
    <property type="match status" value="1"/>
</dbReference>
<evidence type="ECO:0000313" key="14">
    <source>
        <dbReference type="Ensembl" id="ENSCSEP00000013265.1"/>
    </source>
</evidence>
<name>A0A3P8VLD7_CYNSE</name>
<dbReference type="InterPro" id="IPR017452">
    <property type="entry name" value="GPCR_Rhodpsn_7TM"/>
</dbReference>
<keyword evidence="2" id="KW-1003">Cell membrane</keyword>
<gene>
    <name evidence="14" type="primary">P2RY13</name>
</gene>
<dbReference type="InterPro" id="IPR008109">
    <property type="entry name" value="P2Y13_rcpt"/>
</dbReference>
<keyword evidence="15" id="KW-1185">Reference proteome</keyword>
<feature type="transmembrane region" description="Helical" evidence="12">
    <location>
        <begin position="146"/>
        <end position="166"/>
    </location>
</feature>
<dbReference type="PANTHER" id="PTHR24233">
    <property type="entry name" value="P2Y PURINOCEPTOR-RELATED G-PROTEIN COUPLED RECEPTOR"/>
    <property type="match status" value="1"/>
</dbReference>
<dbReference type="PRINTS" id="PR01735">
    <property type="entry name" value="P2Y13PRNCPTR"/>
</dbReference>
<comment type="subcellular location">
    <subcellularLocation>
        <location evidence="1">Cell membrane</location>
        <topology evidence="1">Multi-pass membrane protein</topology>
    </subcellularLocation>
</comment>
<dbReference type="Gene3D" id="1.20.1070.10">
    <property type="entry name" value="Rhodopsin 7-helix transmembrane proteins"/>
    <property type="match status" value="1"/>
</dbReference>
<dbReference type="Ensembl" id="ENSCSET00000013424.1">
    <property type="protein sequence ID" value="ENSCSEP00000013265.1"/>
    <property type="gene ID" value="ENSCSEG00000008561.1"/>
</dbReference>
<evidence type="ECO:0000256" key="2">
    <source>
        <dbReference type="ARBA" id="ARBA00022475"/>
    </source>
</evidence>
<feature type="transmembrane region" description="Helical" evidence="12">
    <location>
        <begin position="103"/>
        <end position="125"/>
    </location>
</feature>
<keyword evidence="7" id="KW-1015">Disulfide bond</keyword>
<dbReference type="InParanoid" id="A0A3P8VLD7"/>
<feature type="transmembrane region" description="Helical" evidence="12">
    <location>
        <begin position="62"/>
        <end position="83"/>
    </location>
</feature>
<feature type="transmembrane region" description="Helical" evidence="12">
    <location>
        <begin position="35"/>
        <end position="55"/>
    </location>
</feature>
<dbReference type="GO" id="GO:0005886">
    <property type="term" value="C:plasma membrane"/>
    <property type="evidence" value="ECO:0007669"/>
    <property type="project" value="UniProtKB-SubCell"/>
</dbReference>
<sequence length="357" mass="39953">SNQTSHLSAVMSNQTSSGDPNCDWLFSNRYIVPTLYFLILPIGLVLNGVAAWVSLHLPSNNTFVVFLKNLVAADLIMTLLIPIRAANDLPGASNTIIIISCKFFSPLFYSVQYTSITLLGLIGVDRFFKIMCPHNKLGQNLTFSKVLSGSIWVVLFGSMALPNIILSNKPVVNRTDTVNCMVLKEPVGLDFHQGSIIFVMALFWLVSVVITICYICITRKVIQSFKNSASSNTRGQQRIKLRVFLVLIVFLVSFVPYHIVRIPYTIMQVNRSSQIYCFYLKIKFAKDLTLWLANTNICLDPLLYVFLCREFKEKLLSMMEKVFHCIREKGSLQTIGTGSSEGKALSPGGRLENSLGL</sequence>
<evidence type="ECO:0000313" key="15">
    <source>
        <dbReference type="Proteomes" id="UP000265120"/>
    </source>
</evidence>
<feature type="domain" description="G-protein coupled receptors family 1 profile" evidence="13">
    <location>
        <begin position="43"/>
        <end position="304"/>
    </location>
</feature>
<comment type="similarity">
    <text evidence="10">Belongs to the G-protein coupled receptor 1 family.</text>
</comment>
<evidence type="ECO:0000256" key="10">
    <source>
        <dbReference type="RuleBase" id="RU000688"/>
    </source>
</evidence>
<dbReference type="GeneTree" id="ENSGT01110000267167"/>
<feature type="transmembrane region" description="Helical" evidence="12">
    <location>
        <begin position="239"/>
        <end position="259"/>
    </location>
</feature>
<reference evidence="14 15" key="1">
    <citation type="journal article" date="2014" name="Nat. Genet.">
        <title>Whole-genome sequence of a flatfish provides insights into ZW sex chromosome evolution and adaptation to a benthic lifestyle.</title>
        <authorList>
            <person name="Chen S."/>
            <person name="Zhang G."/>
            <person name="Shao C."/>
            <person name="Huang Q."/>
            <person name="Liu G."/>
            <person name="Zhang P."/>
            <person name="Song W."/>
            <person name="An N."/>
            <person name="Chalopin D."/>
            <person name="Volff J.N."/>
            <person name="Hong Y."/>
            <person name="Li Q."/>
            <person name="Sha Z."/>
            <person name="Zhou H."/>
            <person name="Xie M."/>
            <person name="Yu Q."/>
            <person name="Liu Y."/>
            <person name="Xiang H."/>
            <person name="Wang N."/>
            <person name="Wu K."/>
            <person name="Yang C."/>
            <person name="Zhou Q."/>
            <person name="Liao X."/>
            <person name="Yang L."/>
            <person name="Hu Q."/>
            <person name="Zhang J."/>
            <person name="Meng L."/>
            <person name="Jin L."/>
            <person name="Tian Y."/>
            <person name="Lian J."/>
            <person name="Yang J."/>
            <person name="Miao G."/>
            <person name="Liu S."/>
            <person name="Liang Z."/>
            <person name="Yan F."/>
            <person name="Li Y."/>
            <person name="Sun B."/>
            <person name="Zhang H."/>
            <person name="Zhang J."/>
            <person name="Zhu Y."/>
            <person name="Du M."/>
            <person name="Zhao Y."/>
            <person name="Schartl M."/>
            <person name="Tang Q."/>
            <person name="Wang J."/>
        </authorList>
    </citation>
    <scope>NUCLEOTIDE SEQUENCE</scope>
</reference>
<reference evidence="14" key="3">
    <citation type="submission" date="2025-09" db="UniProtKB">
        <authorList>
            <consortium name="Ensembl"/>
        </authorList>
    </citation>
    <scope>IDENTIFICATION</scope>
</reference>
<proteinExistence type="inferred from homology"/>
<feature type="region of interest" description="Disordered" evidence="11">
    <location>
        <begin position="337"/>
        <end position="357"/>
    </location>
</feature>